<evidence type="ECO:0000313" key="2">
    <source>
        <dbReference type="Proteomes" id="UP000191285"/>
    </source>
</evidence>
<reference evidence="2" key="1">
    <citation type="journal article" date="2017" name="Nat. Microbiol.">
        <title>Global analysis of biosynthetic gene clusters reveals vast potential of secondary metabolite production in Penicillium species.</title>
        <authorList>
            <person name="Nielsen J.C."/>
            <person name="Grijseels S."/>
            <person name="Prigent S."/>
            <person name="Ji B."/>
            <person name="Dainat J."/>
            <person name="Nielsen K.F."/>
            <person name="Frisvad J.C."/>
            <person name="Workman M."/>
            <person name="Nielsen J."/>
        </authorList>
    </citation>
    <scope>NUCLEOTIDE SEQUENCE [LARGE SCALE GENOMIC DNA]</scope>
    <source>
        <strain evidence="2">IBT 24891</strain>
    </source>
</reference>
<dbReference type="OrthoDB" id="2283785at2759"/>
<dbReference type="PANTHER" id="PTHR31904:SF1">
    <property type="entry name" value="BYPASS OF STOP CODON PROTEIN 5-RELATED"/>
    <property type="match status" value="1"/>
</dbReference>
<organism evidence="1 2">
    <name type="scientific">Penicillium steckii</name>
    <dbReference type="NCBI Taxonomy" id="303698"/>
    <lineage>
        <taxon>Eukaryota</taxon>
        <taxon>Fungi</taxon>
        <taxon>Dikarya</taxon>
        <taxon>Ascomycota</taxon>
        <taxon>Pezizomycotina</taxon>
        <taxon>Eurotiomycetes</taxon>
        <taxon>Eurotiomycetidae</taxon>
        <taxon>Eurotiales</taxon>
        <taxon>Aspergillaceae</taxon>
        <taxon>Penicillium</taxon>
    </lineage>
</organism>
<sequence>MKRPSVQILLQNPANPAPFKTDDIIQGEDIFTPHRETRVECINISFQAENLENHIPLTRNVLRRTFLQVNFPIDEYLSKAVLESQQTHKIPFHFVVPSHIPVQMCHHDCANLGIYQEHLQLPPSLGNISQYFRRSDDMSPAEAEVKYSIKFSIIEKLSKANWPKTLKETIYPVYILPRRLEAAPLLIDSSCKFYQLRTKKSLTKGVLRSKIGSMTLSSFQSPGIDLRDGPWTKHDHETSTNVRINLRFEPQYEDQLETPPRIISSDTKLKIMTFFGVQPWDEFPNISSPSSWSPRQTYWSESIHLSSENYLIDWVPQRNSHSGCPGVYYTVTIDIPAVLPDDRVYSPTFHSCFISRTYSLKTTIHYRDHGKARKQSSASLNIPVQLYVS</sequence>
<name>A0A1V6TV35_9EURO</name>
<evidence type="ECO:0000313" key="1">
    <source>
        <dbReference type="EMBL" id="OQE29403.1"/>
    </source>
</evidence>
<dbReference type="InterPro" id="IPR039634">
    <property type="entry name" value="Bul1-like"/>
</dbReference>
<dbReference type="STRING" id="303698.A0A1V6TV35"/>
<protein>
    <recommendedName>
        <fullName evidence="3">Arrestin-like N-terminal domain-containing protein</fullName>
    </recommendedName>
</protein>
<evidence type="ECO:0008006" key="3">
    <source>
        <dbReference type="Google" id="ProtNLM"/>
    </source>
</evidence>
<dbReference type="Proteomes" id="UP000191285">
    <property type="component" value="Unassembled WGS sequence"/>
</dbReference>
<proteinExistence type="predicted"/>
<dbReference type="PANTHER" id="PTHR31904">
    <property type="entry name" value="BYPASS OF STOP CODON PROTEIN 5-RELATED"/>
    <property type="match status" value="1"/>
</dbReference>
<comment type="caution">
    <text evidence="1">The sequence shown here is derived from an EMBL/GenBank/DDBJ whole genome shotgun (WGS) entry which is preliminary data.</text>
</comment>
<dbReference type="AlphaFoldDB" id="A0A1V6TV35"/>
<dbReference type="EMBL" id="MLKD01000002">
    <property type="protein sequence ID" value="OQE29403.1"/>
    <property type="molecule type" value="Genomic_DNA"/>
</dbReference>
<gene>
    <name evidence="1" type="ORF">PENSTE_c002G04185</name>
</gene>
<accession>A0A1V6TV35</accession>
<keyword evidence="2" id="KW-1185">Reference proteome</keyword>